<accession>A0ABU9BJ88</accession>
<dbReference type="EMBL" id="JBBUTG010000001">
    <property type="protein sequence ID" value="MEK8029553.1"/>
    <property type="molecule type" value="Genomic_DNA"/>
</dbReference>
<reference evidence="1 2" key="1">
    <citation type="submission" date="2024-04" db="EMBL/GenBank/DDBJ databases">
        <title>Novel species of the genus Ideonella isolated from streams.</title>
        <authorList>
            <person name="Lu H."/>
        </authorList>
    </citation>
    <scope>NUCLEOTIDE SEQUENCE [LARGE SCALE GENOMIC DNA]</scope>
    <source>
        <strain evidence="1 2">DXS29W</strain>
    </source>
</reference>
<organism evidence="1 2">
    <name type="scientific">Ideonella lacteola</name>
    <dbReference type="NCBI Taxonomy" id="2984193"/>
    <lineage>
        <taxon>Bacteria</taxon>
        <taxon>Pseudomonadati</taxon>
        <taxon>Pseudomonadota</taxon>
        <taxon>Betaproteobacteria</taxon>
        <taxon>Burkholderiales</taxon>
        <taxon>Sphaerotilaceae</taxon>
        <taxon>Ideonella</taxon>
    </lineage>
</organism>
<keyword evidence="2" id="KW-1185">Reference proteome</keyword>
<evidence type="ECO:0000313" key="1">
    <source>
        <dbReference type="EMBL" id="MEK8029553.1"/>
    </source>
</evidence>
<evidence type="ECO:0000313" key="2">
    <source>
        <dbReference type="Proteomes" id="UP001371218"/>
    </source>
</evidence>
<protein>
    <submittedName>
        <fullName evidence="1">Uncharacterized protein</fullName>
    </submittedName>
</protein>
<comment type="caution">
    <text evidence="1">The sequence shown here is derived from an EMBL/GenBank/DDBJ whole genome shotgun (WGS) entry which is preliminary data.</text>
</comment>
<sequence length="620" mass="68067">MSSMPLPAPLQAWASWLSWFSPELVAQIGPLLIRMHPMLGRLSGQRQGPPHEPDGLGDLQRRGSYERLLPSEWLLASEIPDEFLRRAASAEHLFLAPRPRAQRADPLVLALFDTGPWQLGAPRLAQMALWILLARRAQEAGGQLRWGSLQRPGEWHGAESVDDLRRFLTARCFEPAAADQWPRWTQWLDQQAVRAGECWWVGHHPQAGATPGGRAPTHAVQIRRDLVGEALEVLWRSGASLRTQQLSLPLAHAGAMLLKGRFTHEIAHPGPRAVTSDKLSLRFAPIIAEQGYRVAVPLLDERGVMVFQLTAAVHAARHTPRRQNWSKGLHPLAAAFSGKVFGAVLNGPESLQFWQIAGMGLRDKPPREQFESPPGRGTLLPMRWAREGQQVGAYVIDAAGRLVLWSDQVPQATAPSPAPPEVLDTAVLAMATVEGLRIVYVCRHAGRVWLRFAGRHRRAAFQSVVNLAPDPGADDARAFLAAAGRWAIASGGLALRMSASDGAESWRIYESPTTSEDAWSAALARGQRAVGLVKRQRTSGYGLVVLSHQRRQLWMQSPSEQTLLWESVAPIERVSVCPCSGVVAMLTSERTLHVWSSQVEGMVLTVQATGEVQRAGDAHG</sequence>
<proteinExistence type="predicted"/>
<dbReference type="Proteomes" id="UP001371218">
    <property type="component" value="Unassembled WGS sequence"/>
</dbReference>
<gene>
    <name evidence="1" type="ORF">AACH06_01860</name>
</gene>
<name>A0ABU9BJ88_9BURK</name>
<dbReference type="RefSeq" id="WP_341423890.1">
    <property type="nucleotide sequence ID" value="NZ_JBBUTG010000001.1"/>
</dbReference>